<name>A5CAX2_VITVI</name>
<proteinExistence type="predicted"/>
<evidence type="ECO:0000313" key="1">
    <source>
        <dbReference type="EMBL" id="CAN68869.1"/>
    </source>
</evidence>
<accession>A5CAX2</accession>
<gene>
    <name evidence="1" type="ORF">VITISV_012277</name>
</gene>
<sequence length="74" mass="8770">MEANVTTILAVSGFKNEENEIVWILPWRIVWWILRPWVPHKNTDGGIVKLSWNAVEETQNRCNIECHKRFDLSH</sequence>
<dbReference type="AlphaFoldDB" id="A5CAX2"/>
<dbReference type="EMBL" id="AM488594">
    <property type="protein sequence ID" value="CAN68869.1"/>
    <property type="molecule type" value="Genomic_DNA"/>
</dbReference>
<protein>
    <submittedName>
        <fullName evidence="1">Uncharacterized protein</fullName>
    </submittedName>
</protein>
<reference evidence="1" key="1">
    <citation type="journal article" date="2007" name="PLoS ONE">
        <title>The first genome sequence of an elite grapevine cultivar (Pinot noir Vitis vinifera L.): coping with a highly heterozygous genome.</title>
        <authorList>
            <person name="Velasco R."/>
            <person name="Zharkikh A."/>
            <person name="Troggio M."/>
            <person name="Cartwright D.A."/>
            <person name="Cestaro A."/>
            <person name="Pruss D."/>
            <person name="Pindo M."/>
            <person name="FitzGerald L.M."/>
            <person name="Vezzulli S."/>
            <person name="Reid J."/>
            <person name="Malacarne G."/>
            <person name="Iliev D."/>
            <person name="Coppola G."/>
            <person name="Wardell B."/>
            <person name="Micheletti D."/>
            <person name="Macalma T."/>
            <person name="Facci M."/>
            <person name="Mitchell J.T."/>
            <person name="Perazzolli M."/>
            <person name="Eldredge G."/>
            <person name="Gatto P."/>
            <person name="Oyzerski R."/>
            <person name="Moretto M."/>
            <person name="Gutin N."/>
            <person name="Stefanini M."/>
            <person name="Chen Y."/>
            <person name="Segala C."/>
            <person name="Davenport C."/>
            <person name="Dematte L."/>
            <person name="Mraz A."/>
            <person name="Battilana J."/>
            <person name="Stormo K."/>
            <person name="Costa F."/>
            <person name="Tao Q."/>
            <person name="Si-Ammour A."/>
            <person name="Harkins T."/>
            <person name="Lackey A."/>
            <person name="Perbost C."/>
            <person name="Taillon B."/>
            <person name="Stella A."/>
            <person name="Solovyev V."/>
            <person name="Fawcett J.A."/>
            <person name="Sterck L."/>
            <person name="Vandepoele K."/>
            <person name="Grando S.M."/>
            <person name="Toppo S."/>
            <person name="Moser C."/>
            <person name="Lanchbury J."/>
            <person name="Bogden R."/>
            <person name="Skolnick M."/>
            <person name="Sgaramella V."/>
            <person name="Bhatnagar S.K."/>
            <person name="Fontana P."/>
            <person name="Gutin A."/>
            <person name="Van de Peer Y."/>
            <person name="Salamini F."/>
            <person name="Viola R."/>
        </authorList>
    </citation>
    <scope>NUCLEOTIDE SEQUENCE</scope>
</reference>
<organism evidence="1">
    <name type="scientific">Vitis vinifera</name>
    <name type="common">Grape</name>
    <dbReference type="NCBI Taxonomy" id="29760"/>
    <lineage>
        <taxon>Eukaryota</taxon>
        <taxon>Viridiplantae</taxon>
        <taxon>Streptophyta</taxon>
        <taxon>Embryophyta</taxon>
        <taxon>Tracheophyta</taxon>
        <taxon>Spermatophyta</taxon>
        <taxon>Magnoliopsida</taxon>
        <taxon>eudicotyledons</taxon>
        <taxon>Gunneridae</taxon>
        <taxon>Pentapetalae</taxon>
        <taxon>rosids</taxon>
        <taxon>Vitales</taxon>
        <taxon>Vitaceae</taxon>
        <taxon>Viteae</taxon>
        <taxon>Vitis</taxon>
    </lineage>
</organism>